<protein>
    <submittedName>
        <fullName evidence="7">Ogdh protein</fullName>
    </submittedName>
</protein>
<dbReference type="Pfam" id="PF00676">
    <property type="entry name" value="E1_dh"/>
    <property type="match status" value="1"/>
</dbReference>
<sequence length="399" mass="45093">MQKSKVKVLRFDKMQPKETTKIKSWTPMQLRNDYPQKRAGNCETHSVWQTGTKLGCLQPSESRPEIVQRSQQKQDPLGRCRGSLARSPDWWREEQGHVMERHPPLGRSGGGLEGGPWWTREELLHVLEDAYCGHLSFEVNHLPDMEQRRWWHCAAETPRPPPPAWRRRALLARLLRATLLTQFLRSKFPATKWFGLDGSEVLLPGLFRLCYRSAARGVEQIEMGMPHRGRLNILANILGKELSQICCEMREDHSDFHVGDVKYHTGYVGELPTLEAWWHERFGATDGDHLGESVRSPVVTIAPNPSHLEMVTPVVLGKDLAEDRGLQSVMGIVLHGDAAFAGSGMAFEALQWFSELPGYGTGGTVHVVLNNQVGYTTTPNEAVSKSWAFRSLHHCANLF</sequence>
<evidence type="ECO:0000256" key="3">
    <source>
        <dbReference type="ARBA" id="ARBA00023002"/>
    </source>
</evidence>
<comment type="similarity">
    <text evidence="2">Belongs to the alpha-ketoglutarate dehydrogenase family.</text>
</comment>
<evidence type="ECO:0000259" key="6">
    <source>
        <dbReference type="Pfam" id="PF00676"/>
    </source>
</evidence>
<dbReference type="GO" id="GO:0045252">
    <property type="term" value="C:oxoglutarate dehydrogenase complex"/>
    <property type="evidence" value="ECO:0007669"/>
    <property type="project" value="TreeGrafter"/>
</dbReference>
<evidence type="ECO:0000313" key="7">
    <source>
        <dbReference type="EMBL" id="CAE7368120.1"/>
    </source>
</evidence>
<feature type="region of interest" description="Disordered" evidence="5">
    <location>
        <begin position="59"/>
        <end position="81"/>
    </location>
</feature>
<dbReference type="PANTHER" id="PTHR23152:SF35">
    <property type="entry name" value="2-OXOGLUTARATE DEHYDROGENASE E1 COMPONENT"/>
    <property type="match status" value="1"/>
</dbReference>
<evidence type="ECO:0000256" key="1">
    <source>
        <dbReference type="ARBA" id="ARBA00001964"/>
    </source>
</evidence>
<dbReference type="Gene3D" id="3.40.50.970">
    <property type="match status" value="1"/>
</dbReference>
<evidence type="ECO:0000256" key="2">
    <source>
        <dbReference type="ARBA" id="ARBA00006936"/>
    </source>
</evidence>
<feature type="domain" description="Dehydrogenase E1 component" evidence="6">
    <location>
        <begin position="229"/>
        <end position="384"/>
    </location>
</feature>
<dbReference type="Proteomes" id="UP000601435">
    <property type="component" value="Unassembled WGS sequence"/>
</dbReference>
<keyword evidence="8" id="KW-1185">Reference proteome</keyword>
<dbReference type="EMBL" id="CAJNJA010015740">
    <property type="protein sequence ID" value="CAE7368120.1"/>
    <property type="molecule type" value="Genomic_DNA"/>
</dbReference>
<dbReference type="InterPro" id="IPR001017">
    <property type="entry name" value="DH_E1"/>
</dbReference>
<comment type="cofactor">
    <cofactor evidence="1">
        <name>thiamine diphosphate</name>
        <dbReference type="ChEBI" id="CHEBI:58937"/>
    </cofactor>
</comment>
<dbReference type="SUPFAM" id="SSF52518">
    <property type="entry name" value="Thiamin diphosphate-binding fold (THDP-binding)"/>
    <property type="match status" value="1"/>
</dbReference>
<dbReference type="GO" id="GO:0006099">
    <property type="term" value="P:tricarboxylic acid cycle"/>
    <property type="evidence" value="ECO:0007669"/>
    <property type="project" value="TreeGrafter"/>
</dbReference>
<dbReference type="OrthoDB" id="413077at2759"/>
<proteinExistence type="inferred from homology"/>
<evidence type="ECO:0000256" key="5">
    <source>
        <dbReference type="SAM" id="MobiDB-lite"/>
    </source>
</evidence>
<dbReference type="GO" id="GO:0004591">
    <property type="term" value="F:oxoglutarate dehydrogenase (succinyl-transferring) activity"/>
    <property type="evidence" value="ECO:0007669"/>
    <property type="project" value="TreeGrafter"/>
</dbReference>
<keyword evidence="3" id="KW-0560">Oxidoreductase</keyword>
<dbReference type="GO" id="GO:0005739">
    <property type="term" value="C:mitochondrion"/>
    <property type="evidence" value="ECO:0007669"/>
    <property type="project" value="TreeGrafter"/>
</dbReference>
<dbReference type="AlphaFoldDB" id="A0A812PZK9"/>
<keyword evidence="4" id="KW-0786">Thiamine pyrophosphate</keyword>
<organism evidence="7 8">
    <name type="scientific">Symbiodinium necroappetens</name>
    <dbReference type="NCBI Taxonomy" id="1628268"/>
    <lineage>
        <taxon>Eukaryota</taxon>
        <taxon>Sar</taxon>
        <taxon>Alveolata</taxon>
        <taxon>Dinophyceae</taxon>
        <taxon>Suessiales</taxon>
        <taxon>Symbiodiniaceae</taxon>
        <taxon>Symbiodinium</taxon>
    </lineage>
</organism>
<accession>A0A812PZK9</accession>
<gene>
    <name evidence="7" type="primary">Ogdh</name>
    <name evidence="7" type="ORF">SNEC2469_LOCUS9856</name>
</gene>
<evidence type="ECO:0000256" key="4">
    <source>
        <dbReference type="ARBA" id="ARBA00023052"/>
    </source>
</evidence>
<dbReference type="InterPro" id="IPR011603">
    <property type="entry name" value="2oxoglutarate_DH_E1"/>
</dbReference>
<evidence type="ECO:0000313" key="8">
    <source>
        <dbReference type="Proteomes" id="UP000601435"/>
    </source>
</evidence>
<reference evidence="7" key="1">
    <citation type="submission" date="2021-02" db="EMBL/GenBank/DDBJ databases">
        <authorList>
            <person name="Dougan E. K."/>
            <person name="Rhodes N."/>
            <person name="Thang M."/>
            <person name="Chan C."/>
        </authorList>
    </citation>
    <scope>NUCLEOTIDE SEQUENCE</scope>
</reference>
<dbReference type="InterPro" id="IPR029061">
    <property type="entry name" value="THDP-binding"/>
</dbReference>
<name>A0A812PZK9_9DINO</name>
<comment type="caution">
    <text evidence="7">The sequence shown here is derived from an EMBL/GenBank/DDBJ whole genome shotgun (WGS) entry which is preliminary data.</text>
</comment>
<dbReference type="GO" id="GO:0030976">
    <property type="term" value="F:thiamine pyrophosphate binding"/>
    <property type="evidence" value="ECO:0007669"/>
    <property type="project" value="InterPro"/>
</dbReference>
<dbReference type="PANTHER" id="PTHR23152">
    <property type="entry name" value="2-OXOGLUTARATE DEHYDROGENASE"/>
    <property type="match status" value="1"/>
</dbReference>